<proteinExistence type="predicted"/>
<evidence type="ECO:0000313" key="8">
    <source>
        <dbReference type="Proteomes" id="UP001269819"/>
    </source>
</evidence>
<evidence type="ECO:0000313" key="7">
    <source>
        <dbReference type="EMBL" id="MDV2079039.1"/>
    </source>
</evidence>
<accession>A0ABU3VXN9</accession>
<dbReference type="PROSITE" id="PS01081">
    <property type="entry name" value="HTH_TETR_1"/>
    <property type="match status" value="1"/>
</dbReference>
<evidence type="ECO:0000259" key="6">
    <source>
        <dbReference type="PROSITE" id="PS50977"/>
    </source>
</evidence>
<dbReference type="Pfam" id="PF00440">
    <property type="entry name" value="TetR_N"/>
    <property type="match status" value="1"/>
</dbReference>
<dbReference type="InterPro" id="IPR023772">
    <property type="entry name" value="DNA-bd_HTH_TetR-type_CS"/>
</dbReference>
<sequence length="222" mass="25047">MNMMKTPSRVPGKREINRINNRNAILTAARECFREKGFENTTIRDIVRRTPLAAGTFYNYFASKQDIFIALLEDFLEQLNRNLSEQRQAANSTEDFVRSTYLALFQATADDPLVYELAHRNDQAIKELFGSGVLGLAMRSLEQDVRGAIDQQLLPEVDVEYLCAAFFGVAYELSLRVARRTHDDEASSQQEPEQAAHFATALFLGGMERMATLQWTGPSSLA</sequence>
<protein>
    <submittedName>
        <fullName evidence="7">TetR/AcrR family transcriptional regulator</fullName>
    </submittedName>
</protein>
<dbReference type="PROSITE" id="PS50977">
    <property type="entry name" value="HTH_TETR_2"/>
    <property type="match status" value="1"/>
</dbReference>
<evidence type="ECO:0000256" key="4">
    <source>
        <dbReference type="PROSITE-ProRule" id="PRU00335"/>
    </source>
</evidence>
<evidence type="ECO:0000256" key="5">
    <source>
        <dbReference type="SAM" id="Coils"/>
    </source>
</evidence>
<evidence type="ECO:0000256" key="1">
    <source>
        <dbReference type="ARBA" id="ARBA00023015"/>
    </source>
</evidence>
<dbReference type="EMBL" id="JAWIIJ010000006">
    <property type="protein sequence ID" value="MDV2079039.1"/>
    <property type="molecule type" value="Genomic_DNA"/>
</dbReference>
<keyword evidence="8" id="KW-1185">Reference proteome</keyword>
<name>A0ABU3VXN9_9GAMM</name>
<evidence type="ECO:0000256" key="3">
    <source>
        <dbReference type="ARBA" id="ARBA00023163"/>
    </source>
</evidence>
<reference evidence="7 8" key="1">
    <citation type="submission" date="2023-10" db="EMBL/GenBank/DDBJ databases">
        <title>Characteristics and mechanism of a salt-tolerant marine origin heterotrophic nitrifying- aerobic denitrifying bacteria Marinobacter xestospongiae HN1.</title>
        <authorList>
            <person name="Qi R."/>
        </authorList>
    </citation>
    <scope>NUCLEOTIDE SEQUENCE [LARGE SCALE GENOMIC DNA]</scope>
    <source>
        <strain evidence="7 8">HN1</strain>
    </source>
</reference>
<dbReference type="Gene3D" id="1.10.357.10">
    <property type="entry name" value="Tetracycline Repressor, domain 2"/>
    <property type="match status" value="1"/>
</dbReference>
<keyword evidence="3" id="KW-0804">Transcription</keyword>
<dbReference type="PANTHER" id="PTHR30055:SF234">
    <property type="entry name" value="HTH-TYPE TRANSCRIPTIONAL REGULATOR BETI"/>
    <property type="match status" value="1"/>
</dbReference>
<keyword evidence="5" id="KW-0175">Coiled coil</keyword>
<dbReference type="SUPFAM" id="SSF46689">
    <property type="entry name" value="Homeodomain-like"/>
    <property type="match status" value="1"/>
</dbReference>
<dbReference type="PANTHER" id="PTHR30055">
    <property type="entry name" value="HTH-TYPE TRANSCRIPTIONAL REGULATOR RUTR"/>
    <property type="match status" value="1"/>
</dbReference>
<dbReference type="Proteomes" id="UP001269819">
    <property type="component" value="Unassembled WGS sequence"/>
</dbReference>
<keyword evidence="1" id="KW-0805">Transcription regulation</keyword>
<dbReference type="RefSeq" id="WP_316973684.1">
    <property type="nucleotide sequence ID" value="NZ_JAWIIJ010000006.1"/>
</dbReference>
<feature type="domain" description="HTH tetR-type" evidence="6">
    <location>
        <begin position="19"/>
        <end position="79"/>
    </location>
</feature>
<keyword evidence="2 4" id="KW-0238">DNA-binding</keyword>
<dbReference type="PRINTS" id="PR00455">
    <property type="entry name" value="HTHTETR"/>
</dbReference>
<organism evidence="7 8">
    <name type="scientific">Marinobacter xestospongiae</name>
    <dbReference type="NCBI Taxonomy" id="994319"/>
    <lineage>
        <taxon>Bacteria</taxon>
        <taxon>Pseudomonadati</taxon>
        <taxon>Pseudomonadota</taxon>
        <taxon>Gammaproteobacteria</taxon>
        <taxon>Pseudomonadales</taxon>
        <taxon>Marinobacteraceae</taxon>
        <taxon>Marinobacter</taxon>
    </lineage>
</organism>
<dbReference type="InterPro" id="IPR001647">
    <property type="entry name" value="HTH_TetR"/>
</dbReference>
<evidence type="ECO:0000256" key="2">
    <source>
        <dbReference type="ARBA" id="ARBA00023125"/>
    </source>
</evidence>
<gene>
    <name evidence="7" type="ORF">RYS15_10090</name>
</gene>
<feature type="DNA-binding region" description="H-T-H motif" evidence="4">
    <location>
        <begin position="42"/>
        <end position="61"/>
    </location>
</feature>
<feature type="coiled-coil region" evidence="5">
    <location>
        <begin position="69"/>
        <end position="96"/>
    </location>
</feature>
<dbReference type="InterPro" id="IPR050109">
    <property type="entry name" value="HTH-type_TetR-like_transc_reg"/>
</dbReference>
<comment type="caution">
    <text evidence="7">The sequence shown here is derived from an EMBL/GenBank/DDBJ whole genome shotgun (WGS) entry which is preliminary data.</text>
</comment>
<dbReference type="InterPro" id="IPR009057">
    <property type="entry name" value="Homeodomain-like_sf"/>
</dbReference>